<evidence type="ECO:0000259" key="1">
    <source>
        <dbReference type="PROSITE" id="PS50878"/>
    </source>
</evidence>
<comment type="caution">
    <text evidence="2">The sequence shown here is derived from an EMBL/GenBank/DDBJ whole genome shotgun (WGS) entry which is preliminary data.</text>
</comment>
<dbReference type="EMBL" id="JACGWN010000003">
    <property type="protein sequence ID" value="KAL0455362.1"/>
    <property type="molecule type" value="Genomic_DNA"/>
</dbReference>
<dbReference type="Pfam" id="PF00078">
    <property type="entry name" value="RVT_1"/>
    <property type="match status" value="1"/>
</dbReference>
<reference evidence="2" key="2">
    <citation type="journal article" date="2024" name="Plant">
        <title>Genomic evolution and insights into agronomic trait innovations of Sesamum species.</title>
        <authorList>
            <person name="Miao H."/>
            <person name="Wang L."/>
            <person name="Qu L."/>
            <person name="Liu H."/>
            <person name="Sun Y."/>
            <person name="Le M."/>
            <person name="Wang Q."/>
            <person name="Wei S."/>
            <person name="Zheng Y."/>
            <person name="Lin W."/>
            <person name="Duan Y."/>
            <person name="Cao H."/>
            <person name="Xiong S."/>
            <person name="Wang X."/>
            <person name="Wei L."/>
            <person name="Li C."/>
            <person name="Ma Q."/>
            <person name="Ju M."/>
            <person name="Zhao R."/>
            <person name="Li G."/>
            <person name="Mu C."/>
            <person name="Tian Q."/>
            <person name="Mei H."/>
            <person name="Zhang T."/>
            <person name="Gao T."/>
            <person name="Zhang H."/>
        </authorList>
    </citation>
    <scope>NUCLEOTIDE SEQUENCE</scope>
    <source>
        <strain evidence="2">KEN1</strain>
    </source>
</reference>
<accession>A0AAW2XMS8</accession>
<dbReference type="InterPro" id="IPR043502">
    <property type="entry name" value="DNA/RNA_pol_sf"/>
</dbReference>
<dbReference type="PROSITE" id="PS50878">
    <property type="entry name" value="RT_POL"/>
    <property type="match status" value="1"/>
</dbReference>
<dbReference type="InterPro" id="IPR000477">
    <property type="entry name" value="RT_dom"/>
</dbReference>
<feature type="domain" description="Reverse transcriptase" evidence="1">
    <location>
        <begin position="1"/>
        <end position="116"/>
    </location>
</feature>
<reference evidence="2" key="1">
    <citation type="submission" date="2020-06" db="EMBL/GenBank/DDBJ databases">
        <authorList>
            <person name="Li T."/>
            <person name="Hu X."/>
            <person name="Zhang T."/>
            <person name="Song X."/>
            <person name="Zhang H."/>
            <person name="Dai N."/>
            <person name="Sheng W."/>
            <person name="Hou X."/>
            <person name="Wei L."/>
        </authorList>
    </citation>
    <scope>NUCLEOTIDE SEQUENCE</scope>
    <source>
        <strain evidence="2">KEN1</strain>
        <tissue evidence="2">Leaf</tissue>
    </source>
</reference>
<protein>
    <recommendedName>
        <fullName evidence="1">Reverse transcriptase domain-containing protein</fullName>
    </recommendedName>
</protein>
<dbReference type="AlphaFoldDB" id="A0AAW2XMS8"/>
<name>A0AAW2XMS8_9LAMI</name>
<gene>
    <name evidence="2" type="ORF">Slati_0875400</name>
</gene>
<dbReference type="SUPFAM" id="SSF56672">
    <property type="entry name" value="DNA/RNA polymerases"/>
    <property type="match status" value="1"/>
</dbReference>
<organism evidence="2">
    <name type="scientific">Sesamum latifolium</name>
    <dbReference type="NCBI Taxonomy" id="2727402"/>
    <lineage>
        <taxon>Eukaryota</taxon>
        <taxon>Viridiplantae</taxon>
        <taxon>Streptophyta</taxon>
        <taxon>Embryophyta</taxon>
        <taxon>Tracheophyta</taxon>
        <taxon>Spermatophyta</taxon>
        <taxon>Magnoliopsida</taxon>
        <taxon>eudicotyledons</taxon>
        <taxon>Gunneridae</taxon>
        <taxon>Pentapetalae</taxon>
        <taxon>asterids</taxon>
        <taxon>lamiids</taxon>
        <taxon>Lamiales</taxon>
        <taxon>Pedaliaceae</taxon>
        <taxon>Sesamum</taxon>
    </lineage>
</organism>
<evidence type="ECO:0000313" key="2">
    <source>
        <dbReference type="EMBL" id="KAL0455362.1"/>
    </source>
</evidence>
<feature type="non-terminal residue" evidence="2">
    <location>
        <position position="1"/>
    </location>
</feature>
<sequence length="118" mass="13411">SQGARRLRQGDPMSPYLFVLAMEVLHLLLLQRIDQSDSFQYHWRCKDLKLFNLCFADDLLLFCKADERSVILFQDALTSFADYSGLHVNVAKSQLILSKVAAPLRHTLISALGFPGRD</sequence>
<proteinExistence type="predicted"/>